<organism evidence="10 11">
    <name type="scientific">Cylindrospermum stagnale PCC 7417</name>
    <dbReference type="NCBI Taxonomy" id="56107"/>
    <lineage>
        <taxon>Bacteria</taxon>
        <taxon>Bacillati</taxon>
        <taxon>Cyanobacteriota</taxon>
        <taxon>Cyanophyceae</taxon>
        <taxon>Nostocales</taxon>
        <taxon>Nostocaceae</taxon>
        <taxon>Cylindrospermum</taxon>
    </lineage>
</organism>
<feature type="transmembrane region" description="Helical" evidence="8">
    <location>
        <begin position="21"/>
        <end position="40"/>
    </location>
</feature>
<dbReference type="Pfam" id="PF13231">
    <property type="entry name" value="PMT_2"/>
    <property type="match status" value="1"/>
</dbReference>
<keyword evidence="7 8" id="KW-0472">Membrane</keyword>
<keyword evidence="2" id="KW-1003">Cell membrane</keyword>
<feature type="transmembrane region" description="Helical" evidence="8">
    <location>
        <begin position="396"/>
        <end position="412"/>
    </location>
</feature>
<evidence type="ECO:0000256" key="7">
    <source>
        <dbReference type="ARBA" id="ARBA00023136"/>
    </source>
</evidence>
<dbReference type="AlphaFoldDB" id="K9WS18"/>
<keyword evidence="3" id="KW-0328">Glycosyltransferase</keyword>
<proteinExistence type="predicted"/>
<accession>K9WS18</accession>
<dbReference type="GO" id="GO:0005886">
    <property type="term" value="C:plasma membrane"/>
    <property type="evidence" value="ECO:0007669"/>
    <property type="project" value="UniProtKB-SubCell"/>
</dbReference>
<dbReference type="PATRIC" id="fig|56107.3.peg.951"/>
<dbReference type="HOGENOM" id="CLU_019200_4_0_3"/>
<keyword evidence="4 10" id="KW-0808">Transferase</keyword>
<keyword evidence="5 8" id="KW-0812">Transmembrane</keyword>
<dbReference type="InterPro" id="IPR038731">
    <property type="entry name" value="RgtA/B/C-like"/>
</dbReference>
<feature type="transmembrane region" description="Helical" evidence="8">
    <location>
        <begin position="186"/>
        <end position="211"/>
    </location>
</feature>
<dbReference type="RefSeq" id="WP_015206431.1">
    <property type="nucleotide sequence ID" value="NC_019757.1"/>
</dbReference>
<feature type="transmembrane region" description="Helical" evidence="8">
    <location>
        <begin position="308"/>
        <end position="326"/>
    </location>
</feature>
<name>K9WS18_9NOST</name>
<feature type="transmembrane region" description="Helical" evidence="8">
    <location>
        <begin position="223"/>
        <end position="242"/>
    </location>
</feature>
<dbReference type="GO" id="GO:0009103">
    <property type="term" value="P:lipopolysaccharide biosynthetic process"/>
    <property type="evidence" value="ECO:0007669"/>
    <property type="project" value="UniProtKB-ARBA"/>
</dbReference>
<dbReference type="PANTHER" id="PTHR33908:SF3">
    <property type="entry name" value="UNDECAPRENYL PHOSPHATE-ALPHA-4-AMINO-4-DEOXY-L-ARABINOSE ARABINOSYL TRANSFERASE"/>
    <property type="match status" value="1"/>
</dbReference>
<evidence type="ECO:0000313" key="10">
    <source>
        <dbReference type="EMBL" id="AFZ23175.1"/>
    </source>
</evidence>
<feature type="transmembrane region" description="Helical" evidence="8">
    <location>
        <begin position="133"/>
        <end position="150"/>
    </location>
</feature>
<protein>
    <submittedName>
        <fullName evidence="10">PMT family glycosyltransferase, 4-amino-4-deoxy-L-arabinose transferase</fullName>
    </submittedName>
</protein>
<keyword evidence="11" id="KW-1185">Reference proteome</keyword>
<dbReference type="GO" id="GO:0016763">
    <property type="term" value="F:pentosyltransferase activity"/>
    <property type="evidence" value="ECO:0007669"/>
    <property type="project" value="TreeGrafter"/>
</dbReference>
<evidence type="ECO:0000259" key="9">
    <source>
        <dbReference type="Pfam" id="PF13231"/>
    </source>
</evidence>
<feature type="domain" description="Glycosyltransferase RgtA/B/C/D-like" evidence="9">
    <location>
        <begin position="86"/>
        <end position="236"/>
    </location>
</feature>
<feature type="transmembrane region" description="Helical" evidence="8">
    <location>
        <begin position="362"/>
        <end position="384"/>
    </location>
</feature>
<dbReference type="STRING" id="56107.Cylst_0849"/>
<evidence type="ECO:0000256" key="1">
    <source>
        <dbReference type="ARBA" id="ARBA00004651"/>
    </source>
</evidence>
<evidence type="ECO:0000256" key="4">
    <source>
        <dbReference type="ARBA" id="ARBA00022679"/>
    </source>
</evidence>
<comment type="subcellular location">
    <subcellularLocation>
        <location evidence="1">Cell membrane</location>
        <topology evidence="1">Multi-pass membrane protein</topology>
    </subcellularLocation>
</comment>
<dbReference type="PANTHER" id="PTHR33908">
    <property type="entry name" value="MANNOSYLTRANSFERASE YKCB-RELATED"/>
    <property type="match status" value="1"/>
</dbReference>
<feature type="transmembrane region" description="Helical" evidence="8">
    <location>
        <begin position="419"/>
        <end position="442"/>
    </location>
</feature>
<dbReference type="EMBL" id="CP003642">
    <property type="protein sequence ID" value="AFZ23175.1"/>
    <property type="molecule type" value="Genomic_DNA"/>
</dbReference>
<evidence type="ECO:0000313" key="11">
    <source>
        <dbReference type="Proteomes" id="UP000010475"/>
    </source>
</evidence>
<dbReference type="eggNOG" id="COG1807">
    <property type="taxonomic scope" value="Bacteria"/>
</dbReference>
<sequence length="540" mass="61722">MQEGSFIWSHLEKQHRAVEKWVDWVWLIVLLLAAVLLFSINLGGLPLRDWDEGIVAQVAREIWRSPAGSWHWLYPTLNGVAYRNYPPLMHLLIAWAYSLGGVNEWTTRLPSAILTAFSVPLLYCIGREIFRQRWAAIYSALIYLTMLPVVRHGRLAMLDGAVVSFLMVMMLCVLRSRRDLRYCLGVGLGFGLICLTKGMIGFLLGAIAIVFLFWDTPRLLTNYYLWIAVILGSLPVACWYVAQLLHYGYNFAQIDLVNQSLNRIGTFAEGKSEPPWYYLIEIIKWTWPWLVFLPQSTRLTWENRNLSWAKLIIVWSGVYLLLISLMSTKLSWYLFPIYPSLALAFGFQLAEIENLPLVSSSYPRAWVASLAILAVVASAGSIYFSWGSPPKTDLQMIFAAVALTMTLASILAERGDGQFLKILLWGSYISLLLLMKSNYWVWELGEAYPVKPVAAMIQRANPADKEIYTSFAYHRPSLDFYSDRTIIPASISELQYSWQYSGQRYFLVNTSALKTLQLKPIKLIDQAEGWQLITKDTSRM</sequence>
<evidence type="ECO:0000256" key="2">
    <source>
        <dbReference type="ARBA" id="ARBA00022475"/>
    </source>
</evidence>
<reference evidence="10 11" key="1">
    <citation type="submission" date="2012-06" db="EMBL/GenBank/DDBJ databases">
        <title>Finished chromosome of genome of Cylindrospermum stagnale PCC 7417.</title>
        <authorList>
            <consortium name="US DOE Joint Genome Institute"/>
            <person name="Gugger M."/>
            <person name="Coursin T."/>
            <person name="Rippka R."/>
            <person name="Tandeau De Marsac N."/>
            <person name="Huntemann M."/>
            <person name="Wei C.-L."/>
            <person name="Han J."/>
            <person name="Detter J.C."/>
            <person name="Han C."/>
            <person name="Tapia R."/>
            <person name="Chen A."/>
            <person name="Kyrpides N."/>
            <person name="Mavromatis K."/>
            <person name="Markowitz V."/>
            <person name="Szeto E."/>
            <person name="Ivanova N."/>
            <person name="Pagani I."/>
            <person name="Pati A."/>
            <person name="Goodwin L."/>
            <person name="Nordberg H.P."/>
            <person name="Cantor M.N."/>
            <person name="Hua S.X."/>
            <person name="Woyke T."/>
            <person name="Kerfeld C.A."/>
        </authorList>
    </citation>
    <scope>NUCLEOTIDE SEQUENCE [LARGE SCALE GENOMIC DNA]</scope>
    <source>
        <strain evidence="10 11">PCC 7417</strain>
    </source>
</reference>
<dbReference type="KEGG" id="csg:Cylst_0849"/>
<evidence type="ECO:0000256" key="5">
    <source>
        <dbReference type="ARBA" id="ARBA00022692"/>
    </source>
</evidence>
<dbReference type="GO" id="GO:0010041">
    <property type="term" value="P:response to iron(III) ion"/>
    <property type="evidence" value="ECO:0007669"/>
    <property type="project" value="TreeGrafter"/>
</dbReference>
<evidence type="ECO:0000256" key="6">
    <source>
        <dbReference type="ARBA" id="ARBA00022989"/>
    </source>
</evidence>
<feature type="transmembrane region" description="Helical" evidence="8">
    <location>
        <begin position="156"/>
        <end position="174"/>
    </location>
</feature>
<evidence type="ECO:0000256" key="3">
    <source>
        <dbReference type="ARBA" id="ARBA00022676"/>
    </source>
</evidence>
<keyword evidence="6 8" id="KW-1133">Transmembrane helix</keyword>
<feature type="transmembrane region" description="Helical" evidence="8">
    <location>
        <begin position="109"/>
        <end position="126"/>
    </location>
</feature>
<gene>
    <name evidence="10" type="ORF">Cylst_0849</name>
</gene>
<dbReference type="OrthoDB" id="9810951at2"/>
<evidence type="ECO:0000256" key="8">
    <source>
        <dbReference type="SAM" id="Phobius"/>
    </source>
</evidence>
<dbReference type="Proteomes" id="UP000010475">
    <property type="component" value="Chromosome"/>
</dbReference>
<dbReference type="InterPro" id="IPR050297">
    <property type="entry name" value="LipidA_mod_glycosyltrf_83"/>
</dbReference>